<evidence type="ECO:0000313" key="3">
    <source>
        <dbReference type="Proteomes" id="UP000032180"/>
    </source>
</evidence>
<name>A0A0D9WYA2_9ORYZ</name>
<dbReference type="HOGENOM" id="CLU_1350632_0_0_1"/>
<reference evidence="2" key="3">
    <citation type="submission" date="2015-04" db="UniProtKB">
        <authorList>
            <consortium name="EnsemblPlants"/>
        </authorList>
    </citation>
    <scope>IDENTIFICATION</scope>
</reference>
<dbReference type="Proteomes" id="UP000032180">
    <property type="component" value="Chromosome 7"/>
</dbReference>
<dbReference type="EnsemblPlants" id="LPERR07G10500.1">
    <property type="protein sequence ID" value="LPERR07G10500.1"/>
    <property type="gene ID" value="LPERR07G10500"/>
</dbReference>
<feature type="region of interest" description="Disordered" evidence="1">
    <location>
        <begin position="119"/>
        <end position="156"/>
    </location>
</feature>
<organism evidence="2 3">
    <name type="scientific">Leersia perrieri</name>
    <dbReference type="NCBI Taxonomy" id="77586"/>
    <lineage>
        <taxon>Eukaryota</taxon>
        <taxon>Viridiplantae</taxon>
        <taxon>Streptophyta</taxon>
        <taxon>Embryophyta</taxon>
        <taxon>Tracheophyta</taxon>
        <taxon>Spermatophyta</taxon>
        <taxon>Magnoliopsida</taxon>
        <taxon>Liliopsida</taxon>
        <taxon>Poales</taxon>
        <taxon>Poaceae</taxon>
        <taxon>BOP clade</taxon>
        <taxon>Oryzoideae</taxon>
        <taxon>Oryzeae</taxon>
        <taxon>Oryzinae</taxon>
        <taxon>Leersia</taxon>
    </lineage>
</organism>
<dbReference type="AlphaFoldDB" id="A0A0D9WYA2"/>
<sequence length="203" mass="22513">MAAARTLLRLRSSEGTVMVAPAWDERPPAAALPLDTGVPSRALENALCLWIRHALADGAADGDWLAEFRRRLRLDGLEVDDVAAAIDKLRCLSHAIARVIPDFDFSLYGTNGRRRRRVRRRRAEEEEEPAARRVERRKTRSQTAAAAAADAKSKRRRKIVIIDSSKCLPVPAPRKADGPSLRARRGLPELPALLQQPTCSTID</sequence>
<feature type="compositionally biased region" description="Low complexity" evidence="1">
    <location>
        <begin position="141"/>
        <end position="150"/>
    </location>
</feature>
<reference evidence="2 3" key="1">
    <citation type="submission" date="2012-08" db="EMBL/GenBank/DDBJ databases">
        <title>Oryza genome evolution.</title>
        <authorList>
            <person name="Wing R.A."/>
        </authorList>
    </citation>
    <scope>NUCLEOTIDE SEQUENCE</scope>
</reference>
<evidence type="ECO:0000256" key="1">
    <source>
        <dbReference type="SAM" id="MobiDB-lite"/>
    </source>
</evidence>
<evidence type="ECO:0000313" key="2">
    <source>
        <dbReference type="EnsemblPlants" id="LPERR07G10500.1"/>
    </source>
</evidence>
<keyword evidence="3" id="KW-1185">Reference proteome</keyword>
<dbReference type="Gramene" id="LPERR07G10500.1">
    <property type="protein sequence ID" value="LPERR07G10500.1"/>
    <property type="gene ID" value="LPERR07G10500"/>
</dbReference>
<reference evidence="3" key="2">
    <citation type="submission" date="2013-12" db="EMBL/GenBank/DDBJ databases">
        <authorList>
            <person name="Yu Y."/>
            <person name="Lee S."/>
            <person name="de Baynast K."/>
            <person name="Wissotski M."/>
            <person name="Liu L."/>
            <person name="Talag J."/>
            <person name="Goicoechea J."/>
            <person name="Angelova A."/>
            <person name="Jetty R."/>
            <person name="Kudrna D."/>
            <person name="Golser W."/>
            <person name="Rivera L."/>
            <person name="Zhang J."/>
            <person name="Wing R."/>
        </authorList>
    </citation>
    <scope>NUCLEOTIDE SEQUENCE</scope>
</reference>
<feature type="region of interest" description="Disordered" evidence="1">
    <location>
        <begin position="170"/>
        <end position="203"/>
    </location>
</feature>
<accession>A0A0D9WYA2</accession>
<protein>
    <submittedName>
        <fullName evidence="2">Uncharacterized protein</fullName>
    </submittedName>
</protein>
<proteinExistence type="predicted"/>